<dbReference type="AlphaFoldDB" id="Q6D9C8"/>
<organism evidence="2 3">
    <name type="scientific">Pectobacterium atrosepticum (strain SCRI 1043 / ATCC BAA-672)</name>
    <name type="common">Erwinia carotovora subsp. atroseptica</name>
    <dbReference type="NCBI Taxonomy" id="218491"/>
    <lineage>
        <taxon>Bacteria</taxon>
        <taxon>Pseudomonadati</taxon>
        <taxon>Pseudomonadota</taxon>
        <taxon>Gammaproteobacteria</taxon>
        <taxon>Enterobacterales</taxon>
        <taxon>Pectobacteriaceae</taxon>
        <taxon>Pectobacterium</taxon>
    </lineage>
</organism>
<protein>
    <recommendedName>
        <fullName evidence="1">HTH Mu-type domain-containing protein</fullName>
    </recommendedName>
</protein>
<dbReference type="HOGENOM" id="CLU_131585_0_0_6"/>
<dbReference type="InterPro" id="IPR009061">
    <property type="entry name" value="DNA-bd_dom_put_sf"/>
</dbReference>
<sequence length="138" mass="15804">MTQCLFKTNKGVTSMDKEWFATSELVGVGGLPKSPQGLNKRARDDGWEKRRRKGIQGRGVEYSIRSLPNEVRNSLLVKENPPTEYYRIDNEPTLLSSWVHIFHQLSVDERARLINFILREGTIAMLSRLDDVTIDQTA</sequence>
<dbReference type="SUPFAM" id="SSF46955">
    <property type="entry name" value="Putative DNA-binding domain"/>
    <property type="match status" value="1"/>
</dbReference>
<evidence type="ECO:0000259" key="1">
    <source>
        <dbReference type="PROSITE" id="PS51702"/>
    </source>
</evidence>
<dbReference type="Pfam" id="PF02316">
    <property type="entry name" value="HTH_Tnp_Mu_1"/>
    <property type="match status" value="1"/>
</dbReference>
<dbReference type="KEGG" id="eca:ECA0688"/>
<evidence type="ECO:0000313" key="2">
    <source>
        <dbReference type="EMBL" id="CAG73602.1"/>
    </source>
</evidence>
<keyword evidence="3" id="KW-1185">Reference proteome</keyword>
<evidence type="ECO:0000313" key="3">
    <source>
        <dbReference type="Proteomes" id="UP000007966"/>
    </source>
</evidence>
<dbReference type="PROSITE" id="PS51702">
    <property type="entry name" value="HTH_MU"/>
    <property type="match status" value="1"/>
</dbReference>
<dbReference type="InterPro" id="IPR003314">
    <property type="entry name" value="Mu-type_HTH"/>
</dbReference>
<dbReference type="GO" id="GO:0003677">
    <property type="term" value="F:DNA binding"/>
    <property type="evidence" value="ECO:0007669"/>
    <property type="project" value="InterPro"/>
</dbReference>
<dbReference type="STRING" id="218491.ECA0688"/>
<name>Q6D9C8_PECAS</name>
<reference evidence="2" key="1">
    <citation type="submission" date="2004-02" db="EMBL/GenBank/DDBJ databases">
        <title>The genome sequence of the enterobacterial phytopathogen Erwinia carotovora subsp. atroseptica SCRI1043 and functional genomic identification of novel virulence factors.</title>
        <authorList>
            <person name="Bell K.S."/>
            <person name="Sebaihia M."/>
            <person name="Pritchard L."/>
            <person name="Holden M."/>
            <person name="Hyman L.J."/>
            <person name="Holeva M.C."/>
            <person name="Thomson N.R."/>
            <person name="Bentley S.D."/>
            <person name="Churcher C."/>
            <person name="Mungall K."/>
            <person name="Atkin R."/>
            <person name="Bason N."/>
            <person name="Brooks K."/>
            <person name="Chillingworth T."/>
            <person name="Clark K."/>
            <person name="Doggett J."/>
            <person name="Fraser A."/>
            <person name="Hance Z."/>
            <person name="Hauser H."/>
            <person name="Jagels K."/>
            <person name="Moule S."/>
            <person name="Norbertczak H."/>
            <person name="Ormond D."/>
            <person name="Price C."/>
            <person name="Quail M.A."/>
            <person name="Sanders M."/>
            <person name="Walker D."/>
            <person name="Whitehead S."/>
            <person name="Salmond G.P.C."/>
            <person name="Birch P.R.J."/>
            <person name="Barrell B.G."/>
            <person name="Parkhill J."/>
            <person name="Toth I.K."/>
        </authorList>
    </citation>
    <scope>NUCLEOTIDE SEQUENCE</scope>
    <source>
        <strain evidence="2">SCRI1043</strain>
    </source>
</reference>
<feature type="domain" description="HTH Mu-type" evidence="1">
    <location>
        <begin position="16"/>
        <end position="83"/>
    </location>
</feature>
<dbReference type="Gene3D" id="1.10.10.10">
    <property type="entry name" value="Winged helix-like DNA-binding domain superfamily/Winged helix DNA-binding domain"/>
    <property type="match status" value="1"/>
</dbReference>
<dbReference type="Proteomes" id="UP000007966">
    <property type="component" value="Chromosome"/>
</dbReference>
<accession>Q6D9C8</accession>
<gene>
    <name evidence="2" type="ordered locus">ECA0688</name>
</gene>
<dbReference type="EMBL" id="BX950851">
    <property type="protein sequence ID" value="CAG73602.1"/>
    <property type="molecule type" value="Genomic_DNA"/>
</dbReference>
<dbReference type="InterPro" id="IPR036388">
    <property type="entry name" value="WH-like_DNA-bd_sf"/>
</dbReference>
<dbReference type="eggNOG" id="COG2932">
    <property type="taxonomic scope" value="Bacteria"/>
</dbReference>
<proteinExistence type="predicted"/>